<evidence type="ECO:0000256" key="3">
    <source>
        <dbReference type="ARBA" id="ARBA00022729"/>
    </source>
</evidence>
<dbReference type="RefSeq" id="WP_206609107.1">
    <property type="nucleotide sequence ID" value="NZ_BMJS01000039.1"/>
</dbReference>
<comment type="caution">
    <text evidence="8">The sequence shown here is derived from an EMBL/GenBank/DDBJ whole genome shotgun (WGS) entry which is preliminary data.</text>
</comment>
<evidence type="ECO:0000256" key="4">
    <source>
        <dbReference type="ARBA" id="ARBA00023136"/>
    </source>
</evidence>
<dbReference type="SUPFAM" id="SSF111364">
    <property type="entry name" value="Tsx-like channel"/>
    <property type="match status" value="1"/>
</dbReference>
<dbReference type="GO" id="GO:0005337">
    <property type="term" value="F:nucleoside transmembrane transporter activity"/>
    <property type="evidence" value="ECO:0007669"/>
    <property type="project" value="InterPro"/>
</dbReference>
<dbReference type="Pfam" id="PF03502">
    <property type="entry name" value="Channel_Tsx"/>
    <property type="match status" value="1"/>
</dbReference>
<feature type="chain" id="PRO_5035210265" description="Nucleoside-specific channel-forming protein Tsx" evidence="7">
    <location>
        <begin position="25"/>
        <end position="341"/>
    </location>
</feature>
<dbReference type="PRINTS" id="PR01277">
    <property type="entry name" value="CHANNELTSX"/>
</dbReference>
<evidence type="ECO:0008006" key="10">
    <source>
        <dbReference type="Google" id="ProtNLM"/>
    </source>
</evidence>
<evidence type="ECO:0000256" key="1">
    <source>
        <dbReference type="ARBA" id="ARBA00004442"/>
    </source>
</evidence>
<feature type="region of interest" description="Disordered" evidence="6">
    <location>
        <begin position="68"/>
        <end position="89"/>
    </location>
</feature>
<dbReference type="InterPro" id="IPR036777">
    <property type="entry name" value="Channel_Tsx-like_sf"/>
</dbReference>
<reference evidence="8" key="1">
    <citation type="journal article" date="2014" name="Int. J. Syst. Evol. Microbiol.">
        <title>Complete genome sequence of Corynebacterium casei LMG S-19264T (=DSM 44701T), isolated from a smear-ripened cheese.</title>
        <authorList>
            <consortium name="US DOE Joint Genome Institute (JGI-PGF)"/>
            <person name="Walter F."/>
            <person name="Albersmeier A."/>
            <person name="Kalinowski J."/>
            <person name="Ruckert C."/>
        </authorList>
    </citation>
    <scope>NUCLEOTIDE SEQUENCE</scope>
    <source>
        <strain evidence="8">CGMCC 1.15758</strain>
    </source>
</reference>
<dbReference type="AlphaFoldDB" id="A0A8J2Z6F5"/>
<sequence>MKYQKITLSLAGLTSLFAAGINYANDAKTVEDADNQTTTVVSNTQSDSATEKTAATHAVTPINDKADKAEMQSKSTKAEKDNKTKKSDGSDQTIYNQYYNFLQFNLMRSENARLPYHAADTTYLEMEFGGRSGFVDLYGYLDVFDIFNQRSDDRHDGDNMFFKIQPRFSINDILHKDLSIGPIKEWYVSTLAEVGDRQLFNVYIGPGVDVEVPWLGKVGVNLYARYVRENYGAPNENTWDGYKLATNWFKPFYTFGNGSFLSYQGYFDYTFGMDKYDATRSSYSIEWFNGLYWHSKRFAVGYGLKYFGNMTGIKDGSPINGGGVQNTTGWGQYFDISYVFA</sequence>
<evidence type="ECO:0000313" key="8">
    <source>
        <dbReference type="EMBL" id="GGG06012.1"/>
    </source>
</evidence>
<evidence type="ECO:0000256" key="7">
    <source>
        <dbReference type="SAM" id="SignalP"/>
    </source>
</evidence>
<gene>
    <name evidence="8" type="ORF">GCM10010995_24350</name>
</gene>
<evidence type="ECO:0000256" key="5">
    <source>
        <dbReference type="ARBA" id="ARBA00023237"/>
    </source>
</evidence>
<keyword evidence="4" id="KW-0472">Membrane</keyword>
<keyword evidence="9" id="KW-1185">Reference proteome</keyword>
<evidence type="ECO:0000313" key="9">
    <source>
        <dbReference type="Proteomes" id="UP000636949"/>
    </source>
</evidence>
<evidence type="ECO:0000256" key="2">
    <source>
        <dbReference type="ARBA" id="ARBA00008728"/>
    </source>
</evidence>
<protein>
    <recommendedName>
        <fullName evidence="10">Nucleoside-specific channel-forming protein Tsx</fullName>
    </recommendedName>
</protein>
<reference evidence="8" key="2">
    <citation type="submission" date="2020-09" db="EMBL/GenBank/DDBJ databases">
        <authorList>
            <person name="Sun Q."/>
            <person name="Zhou Y."/>
        </authorList>
    </citation>
    <scope>NUCLEOTIDE SEQUENCE</scope>
    <source>
        <strain evidence="8">CGMCC 1.15758</strain>
    </source>
</reference>
<name>A0A8J2Z6F5_9GAMM</name>
<proteinExistence type="inferred from homology"/>
<keyword evidence="5" id="KW-0998">Cell outer membrane</keyword>
<dbReference type="Proteomes" id="UP000636949">
    <property type="component" value="Unassembled WGS sequence"/>
</dbReference>
<dbReference type="InterPro" id="IPR003055">
    <property type="entry name" value="Channel_Tsx"/>
</dbReference>
<dbReference type="EMBL" id="BMJS01000039">
    <property type="protein sequence ID" value="GGG06012.1"/>
    <property type="molecule type" value="Genomic_DNA"/>
</dbReference>
<evidence type="ECO:0000256" key="6">
    <source>
        <dbReference type="SAM" id="MobiDB-lite"/>
    </source>
</evidence>
<dbReference type="Gene3D" id="2.40.230.20">
    <property type="entry name" value="Nucleoside-specific channel-forming protein, Tsx-like"/>
    <property type="match status" value="1"/>
</dbReference>
<comment type="similarity">
    <text evidence="2">Belongs to the nucleoside-specific channel-forming outer membrane porin (Tsx) (TC 1.B.10) family.</text>
</comment>
<accession>A0A8J2Z6F5</accession>
<dbReference type="GO" id="GO:0009279">
    <property type="term" value="C:cell outer membrane"/>
    <property type="evidence" value="ECO:0007669"/>
    <property type="project" value="UniProtKB-SubCell"/>
</dbReference>
<dbReference type="InterPro" id="IPR018013">
    <property type="entry name" value="Channel_Tsx-like"/>
</dbReference>
<organism evidence="8 9">
    <name type="scientific">Cysteiniphilum litorale</name>
    <dbReference type="NCBI Taxonomy" id="2056700"/>
    <lineage>
        <taxon>Bacteria</taxon>
        <taxon>Pseudomonadati</taxon>
        <taxon>Pseudomonadota</taxon>
        <taxon>Gammaproteobacteria</taxon>
        <taxon>Thiotrichales</taxon>
        <taxon>Fastidiosibacteraceae</taxon>
        <taxon>Cysteiniphilum</taxon>
    </lineage>
</organism>
<feature type="signal peptide" evidence="7">
    <location>
        <begin position="1"/>
        <end position="24"/>
    </location>
</feature>
<comment type="subcellular location">
    <subcellularLocation>
        <location evidence="1">Cell outer membrane</location>
    </subcellularLocation>
</comment>
<keyword evidence="3 7" id="KW-0732">Signal</keyword>